<reference evidence="1 2" key="1">
    <citation type="submission" date="2022-01" db="EMBL/GenBank/DDBJ databases">
        <authorList>
            <person name="Xiong W."/>
            <person name="Schranz E."/>
        </authorList>
    </citation>
    <scope>NUCLEOTIDE SEQUENCE [LARGE SCALE GENOMIC DNA]</scope>
</reference>
<comment type="caution">
    <text evidence="1">The sequence shown here is derived from an EMBL/GenBank/DDBJ whole genome shotgun (WGS) entry which is preliminary data.</text>
</comment>
<protein>
    <submittedName>
        <fullName evidence="1">Uncharacterized protein</fullName>
    </submittedName>
</protein>
<evidence type="ECO:0000313" key="2">
    <source>
        <dbReference type="Proteomes" id="UP001157418"/>
    </source>
</evidence>
<organism evidence="1 2">
    <name type="scientific">Lactuca virosa</name>
    <dbReference type="NCBI Taxonomy" id="75947"/>
    <lineage>
        <taxon>Eukaryota</taxon>
        <taxon>Viridiplantae</taxon>
        <taxon>Streptophyta</taxon>
        <taxon>Embryophyta</taxon>
        <taxon>Tracheophyta</taxon>
        <taxon>Spermatophyta</taxon>
        <taxon>Magnoliopsida</taxon>
        <taxon>eudicotyledons</taxon>
        <taxon>Gunneridae</taxon>
        <taxon>Pentapetalae</taxon>
        <taxon>asterids</taxon>
        <taxon>campanulids</taxon>
        <taxon>Asterales</taxon>
        <taxon>Asteraceae</taxon>
        <taxon>Cichorioideae</taxon>
        <taxon>Cichorieae</taxon>
        <taxon>Lactucinae</taxon>
        <taxon>Lactuca</taxon>
    </lineage>
</organism>
<dbReference type="AlphaFoldDB" id="A0AAU9L934"/>
<gene>
    <name evidence="1" type="ORF">LVIROSA_LOCUS11</name>
</gene>
<dbReference type="Proteomes" id="UP001157418">
    <property type="component" value="Unassembled WGS sequence"/>
</dbReference>
<sequence length="95" mass="10522">MEIVADSKRCSPTLLALKEICLTDTCIADLDVIPLNFTAWSCRHGRYPVNPVHADQIRDRNFSLCLQPWRVSSKVLASSGSFCSVTLSGFVDYNG</sequence>
<evidence type="ECO:0000313" key="1">
    <source>
        <dbReference type="EMBL" id="CAH1411954.1"/>
    </source>
</evidence>
<keyword evidence="2" id="KW-1185">Reference proteome</keyword>
<name>A0AAU9L934_9ASTR</name>
<dbReference type="EMBL" id="CAKMRJ010000001">
    <property type="protein sequence ID" value="CAH1411954.1"/>
    <property type="molecule type" value="Genomic_DNA"/>
</dbReference>
<proteinExistence type="predicted"/>
<accession>A0AAU9L934</accession>